<dbReference type="AlphaFoldDB" id="R9A222"/>
<gene>
    <name evidence="1" type="ORF">LEP1GSC195_2088</name>
</gene>
<proteinExistence type="predicted"/>
<sequence length="60" mass="6761">MGTSGLDLGLGRKVKGFPKWRTFGKLLPKSSTMSQKKYVHKEKLAPRITDLKKIIQATVF</sequence>
<accession>R9A222</accession>
<evidence type="ECO:0000313" key="1">
    <source>
        <dbReference type="EMBL" id="EOQ96059.1"/>
    </source>
</evidence>
<reference evidence="1" key="1">
    <citation type="submission" date="2013-04" db="EMBL/GenBank/DDBJ databases">
        <authorList>
            <person name="Harkins D.M."/>
            <person name="Durkin A.S."/>
            <person name="Brinkac L.M."/>
            <person name="Haft D.H."/>
            <person name="Selengut J.D."/>
            <person name="Sanka R."/>
            <person name="DePew J."/>
            <person name="Purushe J."/>
            <person name="Galloway R.L."/>
            <person name="Vinetz J.M."/>
            <person name="Sutton G.G."/>
            <person name="Nierman W.C."/>
            <person name="Fouts D.E."/>
        </authorList>
    </citation>
    <scope>NUCLEOTIDE SEQUENCE [LARGE SCALE GENOMIC DNA]</scope>
    <source>
        <strain evidence="1">CDC</strain>
    </source>
</reference>
<organism evidence="1 2">
    <name type="scientific">Leptospira wolbachii serovar Codice str. CDC</name>
    <dbReference type="NCBI Taxonomy" id="1218599"/>
    <lineage>
        <taxon>Bacteria</taxon>
        <taxon>Pseudomonadati</taxon>
        <taxon>Spirochaetota</taxon>
        <taxon>Spirochaetia</taxon>
        <taxon>Leptospirales</taxon>
        <taxon>Leptospiraceae</taxon>
        <taxon>Leptospira</taxon>
    </lineage>
</organism>
<keyword evidence="2" id="KW-1185">Reference proteome</keyword>
<protein>
    <submittedName>
        <fullName evidence="1">Uncharacterized protein</fullName>
    </submittedName>
</protein>
<comment type="caution">
    <text evidence="1">The sequence shown here is derived from an EMBL/GenBank/DDBJ whole genome shotgun (WGS) entry which is preliminary data.</text>
</comment>
<dbReference type="EMBL" id="AOGZ02000014">
    <property type="protein sequence ID" value="EOQ96059.1"/>
    <property type="molecule type" value="Genomic_DNA"/>
</dbReference>
<dbReference type="Proteomes" id="UP000013984">
    <property type="component" value="Unassembled WGS sequence"/>
</dbReference>
<evidence type="ECO:0000313" key="2">
    <source>
        <dbReference type="Proteomes" id="UP000013984"/>
    </source>
</evidence>
<name>R9A222_9LEPT</name>